<dbReference type="InterPro" id="IPR036388">
    <property type="entry name" value="WH-like_DNA-bd_sf"/>
</dbReference>
<dbReference type="SUPFAM" id="SSF46894">
    <property type="entry name" value="C-terminal effector domain of the bipartite response regulators"/>
    <property type="match status" value="1"/>
</dbReference>
<dbReference type="RefSeq" id="WP_053925683.1">
    <property type="nucleotide sequence ID" value="NZ_LGKG01000148.1"/>
</dbReference>
<name>A0A0N1JWL5_9ACTN</name>
<gene>
    <name evidence="1" type="ORF">ADL29_24105</name>
</gene>
<keyword evidence="2" id="KW-1185">Reference proteome</keyword>
<accession>A0A0N1JWL5</accession>
<dbReference type="AlphaFoldDB" id="A0A0N1JWL5"/>
<comment type="caution">
    <text evidence="1">The sequence shown here is derived from an EMBL/GenBank/DDBJ whole genome shotgun (WGS) entry which is preliminary data.</text>
</comment>
<dbReference type="SUPFAM" id="SSF48452">
    <property type="entry name" value="TPR-like"/>
    <property type="match status" value="1"/>
</dbReference>
<dbReference type="PANTHER" id="PTHR35807">
    <property type="entry name" value="TRANSCRIPTIONAL REGULATOR REDD-RELATED"/>
    <property type="match status" value="1"/>
</dbReference>
<dbReference type="PANTHER" id="PTHR35807:SF2">
    <property type="entry name" value="TRANSCRIPTIONAL ACTIVATOR DOMAIN"/>
    <property type="match status" value="1"/>
</dbReference>
<dbReference type="EMBL" id="LGKG01000148">
    <property type="protein sequence ID" value="KPC61365.1"/>
    <property type="molecule type" value="Genomic_DNA"/>
</dbReference>
<dbReference type="PATRIC" id="fig|66876.3.peg.5286"/>
<evidence type="ECO:0000313" key="1">
    <source>
        <dbReference type="EMBL" id="KPC61365.1"/>
    </source>
</evidence>
<dbReference type="Gene3D" id="1.10.10.10">
    <property type="entry name" value="Winged helix-like DNA-binding domain superfamily/Winged helix DNA-binding domain"/>
    <property type="match status" value="1"/>
</dbReference>
<dbReference type="GO" id="GO:0006355">
    <property type="term" value="P:regulation of DNA-templated transcription"/>
    <property type="evidence" value="ECO:0007669"/>
    <property type="project" value="InterPro"/>
</dbReference>
<protein>
    <recommendedName>
        <fullName evidence="3">Bacterial transcriptional activator domain-containing protein</fullName>
    </recommendedName>
</protein>
<dbReference type="Gene3D" id="1.25.40.10">
    <property type="entry name" value="Tetratricopeptide repeat domain"/>
    <property type="match status" value="1"/>
</dbReference>
<evidence type="ECO:0000313" key="2">
    <source>
        <dbReference type="Proteomes" id="UP000037982"/>
    </source>
</evidence>
<dbReference type="InterPro" id="IPR016032">
    <property type="entry name" value="Sig_transdc_resp-reg_C-effctor"/>
</dbReference>
<reference evidence="2" key="1">
    <citation type="submission" date="2015-07" db="EMBL/GenBank/DDBJ databases">
        <authorList>
            <person name="Ju K.-S."/>
            <person name="Doroghazi J.R."/>
            <person name="Metcalf W.W."/>
        </authorList>
    </citation>
    <scope>NUCLEOTIDE SEQUENCE [LARGE SCALE GENOMIC DNA]</scope>
    <source>
        <strain evidence="2">NRRL ISP-5002</strain>
    </source>
</reference>
<dbReference type="InterPro" id="IPR011990">
    <property type="entry name" value="TPR-like_helical_dom_sf"/>
</dbReference>
<proteinExistence type="predicted"/>
<dbReference type="InterPro" id="IPR051677">
    <property type="entry name" value="AfsR-DnrI-RedD_regulator"/>
</dbReference>
<dbReference type="Proteomes" id="UP000037982">
    <property type="component" value="Unassembled WGS sequence"/>
</dbReference>
<organism evidence="1 2">
    <name type="scientific">Streptomyces chattanoogensis</name>
    <dbReference type="NCBI Taxonomy" id="66876"/>
    <lineage>
        <taxon>Bacteria</taxon>
        <taxon>Bacillati</taxon>
        <taxon>Actinomycetota</taxon>
        <taxon>Actinomycetes</taxon>
        <taxon>Kitasatosporales</taxon>
        <taxon>Streptomycetaceae</taxon>
        <taxon>Streptomyces</taxon>
    </lineage>
</organism>
<evidence type="ECO:0008006" key="3">
    <source>
        <dbReference type="Google" id="ProtNLM"/>
    </source>
</evidence>
<dbReference type="GO" id="GO:0003677">
    <property type="term" value="F:DNA binding"/>
    <property type="evidence" value="ECO:0007669"/>
    <property type="project" value="InterPro"/>
</dbReference>
<sequence>MTPPLLRIRLLGGFRLARDGGAPLAERWSRPSARTVVKLLALAPDRQLHREQIMAVCWPHAELPAALRSLRVALHAARHALEPELRPRAASSYLTADGVLLRLARDAVWIDTEHAAALARQALAGGRGPELTAALAALSGELLPEDRYASWAEPSRERLARLRDEVRGALARAEPAAGDAGPRPEADAARVRLDWARDLDRAGRYEEAVGVLREALAAYRRQGLCDAAALAAARLAEVLSRSRGAGAEEALAVLGAHPPGPGAPDEVRAAHHMAWSAVFSYTGRYEEGLAAARAAQRAAGTAHGRGGRILLARSLAQQTVCLGLSGRTGEAAGPAERALAPAEESGDPAVMATVLSVLRETARRAGRYRQALEYGRRALALAEQAGRPTATAFERANLAELHLLLGESAEAERLAGAAVELAAPFGGTALAFALTALARVRTVPAPDDAARLLDRAERCAESGGHLQAMDEVRAARAALAAGRPMGGPAGAARGV</sequence>